<evidence type="ECO:0000313" key="2">
    <source>
        <dbReference type="EMBL" id="WTU38635.1"/>
    </source>
</evidence>
<feature type="chain" id="PRO_5043894807" evidence="1">
    <location>
        <begin position="36"/>
        <end position="121"/>
    </location>
</feature>
<organism evidence="2">
    <name type="scientific">Streptomyces sp. NBC_00060</name>
    <dbReference type="NCBI Taxonomy" id="2975636"/>
    <lineage>
        <taxon>Bacteria</taxon>
        <taxon>Bacillati</taxon>
        <taxon>Actinomycetota</taxon>
        <taxon>Actinomycetes</taxon>
        <taxon>Kitasatosporales</taxon>
        <taxon>Streptomycetaceae</taxon>
        <taxon>Streptomyces</taxon>
    </lineage>
</organism>
<dbReference type="EMBL" id="CP108253">
    <property type="protein sequence ID" value="WTU38635.1"/>
    <property type="molecule type" value="Genomic_DNA"/>
</dbReference>
<dbReference type="AlphaFoldDB" id="A0AAU2GUR9"/>
<sequence>MRMRNSRNLAEAAIVAVGMAGMLAVCGPTAQAAHAAPTGNAAAQQVGGSAASTATQTVGFSGKVIEFKDGRLQLATANGDVTFELTKGTYRYGSLQPGFHAYVAAYEQNDTWVATSIFTYP</sequence>
<evidence type="ECO:0000256" key="1">
    <source>
        <dbReference type="SAM" id="SignalP"/>
    </source>
</evidence>
<keyword evidence="1" id="KW-0732">Signal</keyword>
<name>A0AAU2GUR9_9ACTN</name>
<gene>
    <name evidence="2" type="ORF">OHV25_03170</name>
</gene>
<reference evidence="2" key="1">
    <citation type="submission" date="2022-10" db="EMBL/GenBank/DDBJ databases">
        <title>The complete genomes of actinobacterial strains from the NBC collection.</title>
        <authorList>
            <person name="Joergensen T.S."/>
            <person name="Alvarez Arevalo M."/>
            <person name="Sterndorff E.B."/>
            <person name="Faurdal D."/>
            <person name="Vuksanovic O."/>
            <person name="Mourched A.-S."/>
            <person name="Charusanti P."/>
            <person name="Shaw S."/>
            <person name="Blin K."/>
            <person name="Weber T."/>
        </authorList>
    </citation>
    <scope>NUCLEOTIDE SEQUENCE</scope>
    <source>
        <strain evidence="2">NBC_00060</strain>
    </source>
</reference>
<protein>
    <submittedName>
        <fullName evidence="2">Uncharacterized protein</fullName>
    </submittedName>
</protein>
<accession>A0AAU2GUR9</accession>
<proteinExistence type="predicted"/>
<feature type="signal peptide" evidence="1">
    <location>
        <begin position="1"/>
        <end position="35"/>
    </location>
</feature>